<dbReference type="CDD" id="cd15822">
    <property type="entry name" value="SPRY_PRY_TRIM5"/>
    <property type="match status" value="1"/>
</dbReference>
<dbReference type="InterPro" id="IPR001841">
    <property type="entry name" value="Znf_RING"/>
</dbReference>
<dbReference type="PROSITE" id="PS00518">
    <property type="entry name" value="ZF_RING_1"/>
    <property type="match status" value="1"/>
</dbReference>
<dbReference type="InterPro" id="IPR001870">
    <property type="entry name" value="B30.2/SPRY"/>
</dbReference>
<feature type="domain" description="RING-type" evidence="9">
    <location>
        <begin position="15"/>
        <end position="60"/>
    </location>
</feature>
<feature type="domain" description="B box-type" evidence="10">
    <location>
        <begin position="92"/>
        <end position="133"/>
    </location>
</feature>
<keyword evidence="5" id="KW-0862">Zinc</keyword>
<dbReference type="Pfam" id="PF13445">
    <property type="entry name" value="zf-RING_UBOX"/>
    <property type="match status" value="1"/>
</dbReference>
<keyword evidence="6 8" id="KW-0175">Coiled coil</keyword>
<evidence type="ECO:0000259" key="11">
    <source>
        <dbReference type="PROSITE" id="PS50188"/>
    </source>
</evidence>
<dbReference type="InterPro" id="IPR000315">
    <property type="entry name" value="Znf_B-box"/>
</dbReference>
<evidence type="ECO:0000256" key="4">
    <source>
        <dbReference type="ARBA" id="ARBA00022771"/>
    </source>
</evidence>
<dbReference type="Gene3D" id="3.30.160.60">
    <property type="entry name" value="Classic Zinc Finger"/>
    <property type="match status" value="1"/>
</dbReference>
<dbReference type="InterPro" id="IPR050143">
    <property type="entry name" value="TRIM/RBCC"/>
</dbReference>
<dbReference type="Pfam" id="PF00622">
    <property type="entry name" value="SPRY"/>
    <property type="match status" value="1"/>
</dbReference>
<dbReference type="InterPro" id="IPR043136">
    <property type="entry name" value="B30.2/SPRY_sf"/>
</dbReference>
<dbReference type="PANTHER" id="PTHR24103">
    <property type="entry name" value="E3 UBIQUITIN-PROTEIN LIGASE TRIM"/>
    <property type="match status" value="1"/>
</dbReference>
<dbReference type="PROSITE" id="PS50188">
    <property type="entry name" value="B302_SPRY"/>
    <property type="match status" value="1"/>
</dbReference>
<dbReference type="SMART" id="SM00449">
    <property type="entry name" value="SPRY"/>
    <property type="match status" value="1"/>
</dbReference>
<sequence length="489" mass="56192">MALAILVDVKEEVTCPICLELLTEPQSLECGHSFCQSCLIENQTKSTVGQEGENCCPMCRVSYQPGSLRTNRHLANIAERLRKANVSLEEEQRVHHCARHGEKLLLFCKEDGKAICLLCERSQEHRGHQTFLIEEVAQEYQEKIQAALKKLMEKHQETEEWKADIQEERTSWKNQLQVDRQNVQAEFTRLRDILDSQEQMMLQKLEKEERDVLQILAESEDEVAQQSQLVSDLISDLEHRLESSAMEMLQEVNGALKRSEVLTIKKPKMVCKEQRRMFQVCNLRQMVKMFKGLTDVQCHWVNVTLTSSNNPHIFISGDRKQVRYRSSTWTSNFSYSNDNCPYSGILGSPGITTGKHYWEVNVSNKRAWVLGVCLGTCPTSSVTSGMQQVKNYQPKYGYWVIGLQNRSEYKAFEESASSDPLIFTLSLTVSLCRVGVFIDYEAGTVSFFNVTNRRFLIYKFSTCRFSQEVFPYFNPMKCEVPMILCSPGS</sequence>
<dbReference type="InterPro" id="IPR013320">
    <property type="entry name" value="ConA-like_dom_sf"/>
</dbReference>
<dbReference type="AlphaFoldDB" id="A0A077B6F0"/>
<dbReference type="InterPro" id="IPR017907">
    <property type="entry name" value="Znf_RING_CS"/>
</dbReference>
<proteinExistence type="evidence at transcript level"/>
<dbReference type="SMART" id="SM00336">
    <property type="entry name" value="BBOX"/>
    <property type="match status" value="1"/>
</dbReference>
<protein>
    <submittedName>
        <fullName evidence="12">TRIM5-2 alpha isoform</fullName>
    </submittedName>
</protein>
<dbReference type="InterPro" id="IPR013083">
    <property type="entry name" value="Znf_RING/FYVE/PHD"/>
</dbReference>
<dbReference type="Pfam" id="PF00643">
    <property type="entry name" value="zf-B_box"/>
    <property type="match status" value="1"/>
</dbReference>
<evidence type="ECO:0000256" key="5">
    <source>
        <dbReference type="ARBA" id="ARBA00022833"/>
    </source>
</evidence>
<organism evidence="12">
    <name type="scientific">Tupaia belangeri</name>
    <name type="common">Common tree shrew</name>
    <name type="synonym">Tupaia glis belangeri</name>
    <dbReference type="NCBI Taxonomy" id="37347"/>
    <lineage>
        <taxon>Eukaryota</taxon>
        <taxon>Metazoa</taxon>
        <taxon>Chordata</taxon>
        <taxon>Craniata</taxon>
        <taxon>Vertebrata</taxon>
        <taxon>Euteleostomi</taxon>
        <taxon>Mammalia</taxon>
        <taxon>Eutheria</taxon>
        <taxon>Euarchontoglires</taxon>
        <taxon>Scandentia</taxon>
        <taxon>Tupaiidae</taxon>
        <taxon>Tupaia</taxon>
    </lineage>
</organism>
<keyword evidence="3" id="KW-0479">Metal-binding</keyword>
<dbReference type="SUPFAM" id="SSF49899">
    <property type="entry name" value="Concanavalin A-like lectins/glucanases"/>
    <property type="match status" value="1"/>
</dbReference>
<feature type="coiled-coil region" evidence="8">
    <location>
        <begin position="137"/>
        <end position="168"/>
    </location>
</feature>
<keyword evidence="4 7" id="KW-0863">Zinc-finger</keyword>
<evidence type="ECO:0000256" key="2">
    <source>
        <dbReference type="ARBA" id="ARBA00022490"/>
    </source>
</evidence>
<dbReference type="FunFam" id="3.30.160.60:FF:000386">
    <property type="entry name" value="Tripartite motif-containing 5 (Predicted)"/>
    <property type="match status" value="1"/>
</dbReference>
<reference evidence="12" key="1">
    <citation type="journal article" date="2014" name="Mol. Biol. Evol.">
        <title>Independent Birth of a Novel TRIMCyp in Tupaia belangeri with a Divergent Function from Its Paralog TRIM5.</title>
        <authorList>
            <person name="Mu D."/>
            <person name="Yang H."/>
            <person name="Zhu J.W."/>
            <person name="Liu F.L."/>
            <person name="Tian R.R."/>
            <person name="Zheng H.Y."/>
            <person name="Han J.B."/>
            <person name="Shi P."/>
            <person name="Zheng Y.T."/>
        </authorList>
    </citation>
    <scope>NUCLEOTIDE SEQUENCE</scope>
</reference>
<evidence type="ECO:0000313" key="12">
    <source>
        <dbReference type="EMBL" id="AIL01925.1"/>
    </source>
</evidence>
<dbReference type="PROSITE" id="PS50089">
    <property type="entry name" value="ZF_RING_2"/>
    <property type="match status" value="1"/>
</dbReference>
<dbReference type="EMBL" id="KJ697758">
    <property type="protein sequence ID" value="AIL01925.1"/>
    <property type="molecule type" value="mRNA"/>
</dbReference>
<dbReference type="FunFam" id="3.30.40.10:FF:000144">
    <property type="entry name" value="Tripartite motif-containing 5 (Predicted)"/>
    <property type="match status" value="1"/>
</dbReference>
<evidence type="ECO:0000256" key="7">
    <source>
        <dbReference type="PROSITE-ProRule" id="PRU00024"/>
    </source>
</evidence>
<dbReference type="GO" id="GO:0005737">
    <property type="term" value="C:cytoplasm"/>
    <property type="evidence" value="ECO:0007669"/>
    <property type="project" value="UniProtKB-SubCell"/>
</dbReference>
<name>A0A077B6F0_TUPBE</name>
<evidence type="ECO:0000259" key="10">
    <source>
        <dbReference type="PROSITE" id="PS50119"/>
    </source>
</evidence>
<dbReference type="PROSITE" id="PS50119">
    <property type="entry name" value="ZF_BBOX"/>
    <property type="match status" value="1"/>
</dbReference>
<evidence type="ECO:0000256" key="8">
    <source>
        <dbReference type="SAM" id="Coils"/>
    </source>
</evidence>
<dbReference type="PRINTS" id="PR01407">
    <property type="entry name" value="BUTYPHLNCDUF"/>
</dbReference>
<evidence type="ECO:0000256" key="6">
    <source>
        <dbReference type="ARBA" id="ARBA00023054"/>
    </source>
</evidence>
<evidence type="ECO:0000259" key="9">
    <source>
        <dbReference type="PROSITE" id="PS50089"/>
    </source>
</evidence>
<dbReference type="Gene3D" id="3.30.40.10">
    <property type="entry name" value="Zinc/RING finger domain, C3HC4 (zinc finger)"/>
    <property type="match status" value="1"/>
</dbReference>
<dbReference type="SUPFAM" id="SSF57845">
    <property type="entry name" value="B-box zinc-binding domain"/>
    <property type="match status" value="1"/>
</dbReference>
<dbReference type="SMART" id="SM00184">
    <property type="entry name" value="RING"/>
    <property type="match status" value="1"/>
</dbReference>
<dbReference type="InterPro" id="IPR003877">
    <property type="entry name" value="SPRY_dom"/>
</dbReference>
<dbReference type="InterPro" id="IPR027370">
    <property type="entry name" value="Znf-RING_euk"/>
</dbReference>
<dbReference type="CDD" id="cd16591">
    <property type="entry name" value="RING-HC_TRIM5-like_C-IV"/>
    <property type="match status" value="1"/>
</dbReference>
<dbReference type="Gene3D" id="2.60.120.920">
    <property type="match status" value="1"/>
</dbReference>
<dbReference type="InterPro" id="IPR003879">
    <property type="entry name" value="Butyrophylin_SPRY"/>
</dbReference>
<evidence type="ECO:0000256" key="1">
    <source>
        <dbReference type="ARBA" id="ARBA00004496"/>
    </source>
</evidence>
<comment type="subcellular location">
    <subcellularLocation>
        <location evidence="1">Cytoplasm</location>
    </subcellularLocation>
</comment>
<feature type="domain" description="B30.2/SPRY" evidence="11">
    <location>
        <begin position="282"/>
        <end position="489"/>
    </location>
</feature>
<dbReference type="GO" id="GO:0008270">
    <property type="term" value="F:zinc ion binding"/>
    <property type="evidence" value="ECO:0007669"/>
    <property type="project" value="UniProtKB-KW"/>
</dbReference>
<accession>A0A077B6F0</accession>
<keyword evidence="2" id="KW-0963">Cytoplasm</keyword>
<dbReference type="CDD" id="cd19761">
    <property type="entry name" value="Bbox2_TRIM5-like"/>
    <property type="match status" value="1"/>
</dbReference>
<dbReference type="SUPFAM" id="SSF57850">
    <property type="entry name" value="RING/U-box"/>
    <property type="match status" value="1"/>
</dbReference>
<evidence type="ECO:0000256" key="3">
    <source>
        <dbReference type="ARBA" id="ARBA00022723"/>
    </source>
</evidence>